<evidence type="ECO:0000256" key="5">
    <source>
        <dbReference type="ARBA" id="ARBA00001947"/>
    </source>
</evidence>
<evidence type="ECO:0000256" key="11">
    <source>
        <dbReference type="ARBA" id="ARBA00022723"/>
    </source>
</evidence>
<sequence>MGMHVELIVDSKSLLGEGPSWDREKKVLYWVDILGEQIHFYQPNTTENKTIDVGQVPGAIAPRENGGAVLALENGFYAYNGAGETFEFICNPEEHLPHNRFNDGKCDPAGRFWAGTMDKEEEKRSGTLYCLDENRSVKEKVTGVGISNGIAWSPDHTYMYYIDTFDNQVVRYQYEMATGEIQNPDSVLSFEQEEGAPDGMTIDEEGMLWIAHFGGAKVSRWNPATGEKVDEIQVPALNVTCCVFGGENMNELFITTARKDMSEEDLQKYPHAGGLFKVKTNVRGCESYKFSG</sequence>
<dbReference type="InterPro" id="IPR008367">
    <property type="entry name" value="Regucalcin"/>
</dbReference>
<gene>
    <name evidence="16" type="ORF">QNI29_02270</name>
</gene>
<dbReference type="Proteomes" id="UP001236652">
    <property type="component" value="Chromosome"/>
</dbReference>
<dbReference type="InterPro" id="IPR011042">
    <property type="entry name" value="6-blade_b-propeller_TolB-like"/>
</dbReference>
<evidence type="ECO:0000256" key="1">
    <source>
        <dbReference type="ARBA" id="ARBA00001589"/>
    </source>
</evidence>
<dbReference type="PANTHER" id="PTHR10907:SF47">
    <property type="entry name" value="REGUCALCIN"/>
    <property type="match status" value="1"/>
</dbReference>
<comment type="similarity">
    <text evidence="7">Belongs to the SMP-30/CGR1 family.</text>
</comment>
<dbReference type="PRINTS" id="PR01791">
    <property type="entry name" value="REGUCALCIN"/>
</dbReference>
<dbReference type="EMBL" id="CP126446">
    <property type="protein sequence ID" value="WIG00114.1"/>
    <property type="molecule type" value="Genomic_DNA"/>
</dbReference>
<keyword evidence="11" id="KW-0479">Metal-binding</keyword>
<evidence type="ECO:0000256" key="9">
    <source>
        <dbReference type="ARBA" id="ARBA00016808"/>
    </source>
</evidence>
<accession>A0ABY8V3A6</accession>
<dbReference type="PANTHER" id="PTHR10907">
    <property type="entry name" value="REGUCALCIN"/>
    <property type="match status" value="1"/>
</dbReference>
<keyword evidence="12 16" id="KW-0378">Hydrolase</keyword>
<dbReference type="EC" id="3.1.1.17" evidence="8"/>
<dbReference type="Gene3D" id="2.120.10.30">
    <property type="entry name" value="TolB, C-terminal domain"/>
    <property type="match status" value="1"/>
</dbReference>
<name>A0ABY8V3A6_9BACI</name>
<keyword evidence="17" id="KW-1185">Reference proteome</keyword>
<comment type="cofactor">
    <cofactor evidence="3">
        <name>Mn(2+)</name>
        <dbReference type="ChEBI" id="CHEBI:29035"/>
    </cofactor>
</comment>
<dbReference type="GO" id="GO:0016787">
    <property type="term" value="F:hydrolase activity"/>
    <property type="evidence" value="ECO:0007669"/>
    <property type="project" value="UniProtKB-KW"/>
</dbReference>
<dbReference type="InterPro" id="IPR005511">
    <property type="entry name" value="SMP-30"/>
</dbReference>
<reference evidence="16 17" key="1">
    <citation type="submission" date="2023-05" db="EMBL/GenBank/DDBJ databases">
        <title>Comparative genomics reveals the evidence of polycyclic aromatic hydrocarbons degradation in moderately halophilic genus Pontibacillus.</title>
        <authorList>
            <person name="Yang H."/>
            <person name="Qian Z."/>
        </authorList>
    </citation>
    <scope>NUCLEOTIDE SEQUENCE [LARGE SCALE GENOMIC DNA]</scope>
    <source>
        <strain evidence="17">HN14</strain>
    </source>
</reference>
<comment type="cofactor">
    <cofactor evidence="2">
        <name>Ca(2+)</name>
        <dbReference type="ChEBI" id="CHEBI:29108"/>
    </cofactor>
</comment>
<evidence type="ECO:0000259" key="15">
    <source>
        <dbReference type="Pfam" id="PF08450"/>
    </source>
</evidence>
<evidence type="ECO:0000256" key="2">
    <source>
        <dbReference type="ARBA" id="ARBA00001913"/>
    </source>
</evidence>
<comment type="subcellular location">
    <subcellularLocation>
        <location evidence="6">Cytoplasm</location>
    </subcellularLocation>
</comment>
<comment type="cofactor">
    <cofactor evidence="5">
        <name>Zn(2+)</name>
        <dbReference type="ChEBI" id="CHEBI:29105"/>
    </cofactor>
</comment>
<keyword evidence="13" id="KW-0106">Calcium</keyword>
<evidence type="ECO:0000313" key="17">
    <source>
        <dbReference type="Proteomes" id="UP001236652"/>
    </source>
</evidence>
<proteinExistence type="inferred from homology"/>
<evidence type="ECO:0000256" key="4">
    <source>
        <dbReference type="ARBA" id="ARBA00001946"/>
    </source>
</evidence>
<feature type="domain" description="SMP-30/Gluconolactonase/LRE-like region" evidence="15">
    <location>
        <begin position="15"/>
        <end position="258"/>
    </location>
</feature>
<evidence type="ECO:0000256" key="12">
    <source>
        <dbReference type="ARBA" id="ARBA00022801"/>
    </source>
</evidence>
<evidence type="ECO:0000256" key="13">
    <source>
        <dbReference type="ARBA" id="ARBA00022837"/>
    </source>
</evidence>
<evidence type="ECO:0000256" key="10">
    <source>
        <dbReference type="ARBA" id="ARBA00022490"/>
    </source>
</evidence>
<evidence type="ECO:0000256" key="6">
    <source>
        <dbReference type="ARBA" id="ARBA00004496"/>
    </source>
</evidence>
<comment type="catalytic activity">
    <reaction evidence="1">
        <text>D-glucono-1,5-lactone + H2O = D-gluconate + H(+)</text>
        <dbReference type="Rhea" id="RHEA:10440"/>
        <dbReference type="ChEBI" id="CHEBI:15377"/>
        <dbReference type="ChEBI" id="CHEBI:15378"/>
        <dbReference type="ChEBI" id="CHEBI:16217"/>
        <dbReference type="ChEBI" id="CHEBI:18391"/>
        <dbReference type="EC" id="3.1.1.17"/>
    </reaction>
</comment>
<evidence type="ECO:0000256" key="3">
    <source>
        <dbReference type="ARBA" id="ARBA00001936"/>
    </source>
</evidence>
<evidence type="ECO:0000256" key="14">
    <source>
        <dbReference type="ARBA" id="ARBA00032464"/>
    </source>
</evidence>
<evidence type="ECO:0000256" key="7">
    <source>
        <dbReference type="ARBA" id="ARBA00008853"/>
    </source>
</evidence>
<protein>
    <recommendedName>
        <fullName evidence="9">Regucalcin</fullName>
        <ecNumber evidence="8">3.1.1.17</ecNumber>
    </recommendedName>
    <alternativeName>
        <fullName evidence="14">Gluconolactonase</fullName>
    </alternativeName>
</protein>
<dbReference type="RefSeq" id="WP_231419370.1">
    <property type="nucleotide sequence ID" value="NZ_CP126446.1"/>
</dbReference>
<dbReference type="InterPro" id="IPR013658">
    <property type="entry name" value="SGL"/>
</dbReference>
<comment type="cofactor">
    <cofactor evidence="4">
        <name>Mg(2+)</name>
        <dbReference type="ChEBI" id="CHEBI:18420"/>
    </cofactor>
</comment>
<evidence type="ECO:0000313" key="16">
    <source>
        <dbReference type="EMBL" id="WIG00114.1"/>
    </source>
</evidence>
<dbReference type="PRINTS" id="PR01790">
    <property type="entry name" value="SMP30FAMILY"/>
</dbReference>
<dbReference type="SUPFAM" id="SSF63829">
    <property type="entry name" value="Calcium-dependent phosphotriesterase"/>
    <property type="match status" value="1"/>
</dbReference>
<dbReference type="Pfam" id="PF08450">
    <property type="entry name" value="SGL"/>
    <property type="match status" value="1"/>
</dbReference>
<evidence type="ECO:0000256" key="8">
    <source>
        <dbReference type="ARBA" id="ARBA00013227"/>
    </source>
</evidence>
<keyword evidence="10" id="KW-0963">Cytoplasm</keyword>
<organism evidence="16 17">
    <name type="scientific">Pontibacillus chungwhensis</name>
    <dbReference type="NCBI Taxonomy" id="265426"/>
    <lineage>
        <taxon>Bacteria</taxon>
        <taxon>Bacillati</taxon>
        <taxon>Bacillota</taxon>
        <taxon>Bacilli</taxon>
        <taxon>Bacillales</taxon>
        <taxon>Bacillaceae</taxon>
        <taxon>Pontibacillus</taxon>
    </lineage>
</organism>